<feature type="domain" description="C2H2-type" evidence="2">
    <location>
        <begin position="188"/>
        <end position="209"/>
    </location>
</feature>
<dbReference type="PANTHER" id="PTHR21354:SF0">
    <property type="entry name" value="ZINC FINGER PROTEIN 511"/>
    <property type="match status" value="1"/>
</dbReference>
<feature type="compositionally biased region" description="Low complexity" evidence="1">
    <location>
        <begin position="342"/>
        <end position="353"/>
    </location>
</feature>
<dbReference type="SMART" id="SM00355">
    <property type="entry name" value="ZnF_C2H2"/>
    <property type="match status" value="2"/>
</dbReference>
<feature type="compositionally biased region" description="Low complexity" evidence="1">
    <location>
        <begin position="110"/>
        <end position="129"/>
    </location>
</feature>
<evidence type="ECO:0000313" key="4">
    <source>
        <dbReference type="Proteomes" id="UP001285441"/>
    </source>
</evidence>
<organism evidence="3 4">
    <name type="scientific">Podospora didyma</name>
    <dbReference type="NCBI Taxonomy" id="330526"/>
    <lineage>
        <taxon>Eukaryota</taxon>
        <taxon>Fungi</taxon>
        <taxon>Dikarya</taxon>
        <taxon>Ascomycota</taxon>
        <taxon>Pezizomycotina</taxon>
        <taxon>Sordariomycetes</taxon>
        <taxon>Sordariomycetidae</taxon>
        <taxon>Sordariales</taxon>
        <taxon>Podosporaceae</taxon>
        <taxon>Podospora</taxon>
    </lineage>
</organism>
<keyword evidence="4" id="KW-1185">Reference proteome</keyword>
<dbReference type="AlphaFoldDB" id="A0AAE0KFE5"/>
<protein>
    <recommendedName>
        <fullName evidence="2">C2H2-type domain-containing protein</fullName>
    </recommendedName>
</protein>
<feature type="compositionally biased region" description="Polar residues" evidence="1">
    <location>
        <begin position="89"/>
        <end position="102"/>
    </location>
</feature>
<dbReference type="InterPro" id="IPR013087">
    <property type="entry name" value="Znf_C2H2_type"/>
</dbReference>
<proteinExistence type="predicted"/>
<comment type="caution">
    <text evidence="3">The sequence shown here is derived from an EMBL/GenBank/DDBJ whole genome shotgun (WGS) entry which is preliminary data.</text>
</comment>
<dbReference type="PANTHER" id="PTHR21354">
    <property type="entry name" value="ZINC FINGER PROTEIN 511"/>
    <property type="match status" value="1"/>
</dbReference>
<feature type="compositionally biased region" description="Low complexity" evidence="1">
    <location>
        <begin position="301"/>
        <end position="318"/>
    </location>
</feature>
<dbReference type="Proteomes" id="UP001285441">
    <property type="component" value="Unassembled WGS sequence"/>
</dbReference>
<reference evidence="3" key="1">
    <citation type="journal article" date="2023" name="Mol. Phylogenet. Evol.">
        <title>Genome-scale phylogeny and comparative genomics of the fungal order Sordariales.</title>
        <authorList>
            <person name="Hensen N."/>
            <person name="Bonometti L."/>
            <person name="Westerberg I."/>
            <person name="Brannstrom I.O."/>
            <person name="Guillou S."/>
            <person name="Cros-Aarteil S."/>
            <person name="Calhoun S."/>
            <person name="Haridas S."/>
            <person name="Kuo A."/>
            <person name="Mondo S."/>
            <person name="Pangilinan J."/>
            <person name="Riley R."/>
            <person name="LaButti K."/>
            <person name="Andreopoulos B."/>
            <person name="Lipzen A."/>
            <person name="Chen C."/>
            <person name="Yan M."/>
            <person name="Daum C."/>
            <person name="Ng V."/>
            <person name="Clum A."/>
            <person name="Steindorff A."/>
            <person name="Ohm R.A."/>
            <person name="Martin F."/>
            <person name="Silar P."/>
            <person name="Natvig D.O."/>
            <person name="Lalanne C."/>
            <person name="Gautier V."/>
            <person name="Ament-Velasquez S.L."/>
            <person name="Kruys A."/>
            <person name="Hutchinson M.I."/>
            <person name="Powell A.J."/>
            <person name="Barry K."/>
            <person name="Miller A.N."/>
            <person name="Grigoriev I.V."/>
            <person name="Debuchy R."/>
            <person name="Gladieux P."/>
            <person name="Hiltunen Thoren M."/>
            <person name="Johannesson H."/>
        </authorList>
    </citation>
    <scope>NUCLEOTIDE SEQUENCE</scope>
    <source>
        <strain evidence="3">CBS 232.78</strain>
    </source>
</reference>
<evidence type="ECO:0000259" key="2">
    <source>
        <dbReference type="PROSITE" id="PS00028"/>
    </source>
</evidence>
<feature type="compositionally biased region" description="Basic and acidic residues" evidence="1">
    <location>
        <begin position="321"/>
        <end position="341"/>
    </location>
</feature>
<evidence type="ECO:0000256" key="1">
    <source>
        <dbReference type="SAM" id="MobiDB-lite"/>
    </source>
</evidence>
<dbReference type="InterPro" id="IPR039258">
    <property type="entry name" value="ZNF511"/>
</dbReference>
<name>A0AAE0KFE5_9PEZI</name>
<sequence length="398" mass="43893">MAQKQQGVTLTSHQQVRQFARRFRVGPSLGADCGLRTANCIYTAYKQVYPSNNPSNRATLAPVHASTHLFHFKMKRSREPEEDEPPTLGPTTNAPPTGDTSPSPNPVRVTSNSNTITNTITNTHPSTTSRKAALSPSPAAKFTELEPETASVSSVNMRCSLPPHKEALVFSSYDEYEAHYRNQHGNRCHECRRNFPSAHFLDLHIEEMHDSFLAVKRERGEHTYSCFVEGCERKCSTPQKRRMHLIDKHMYPKNFFFAVTKEGIDGRQSLLLEGGESHRRRRSSVATIATTAANSRRRKPPSSSAFNPPSPSGEGSSSLAERPEMTDSEAVDAKHQPREDAAAGSQQGNAGNSSREKPAAASDVEMADLVDAMSSLRFIPPSVRFGRGGKKTGFSRNV</sequence>
<feature type="region of interest" description="Disordered" evidence="1">
    <location>
        <begin position="273"/>
        <end position="365"/>
    </location>
</feature>
<accession>A0AAE0KFE5</accession>
<feature type="compositionally biased region" description="Polar residues" evidence="1">
    <location>
        <begin position="285"/>
        <end position="294"/>
    </location>
</feature>
<feature type="region of interest" description="Disordered" evidence="1">
    <location>
        <begin position="76"/>
        <end position="141"/>
    </location>
</feature>
<dbReference type="EMBL" id="JAULSW010000007">
    <property type="protein sequence ID" value="KAK3375172.1"/>
    <property type="molecule type" value="Genomic_DNA"/>
</dbReference>
<dbReference type="PROSITE" id="PS00028">
    <property type="entry name" value="ZINC_FINGER_C2H2_1"/>
    <property type="match status" value="1"/>
</dbReference>
<gene>
    <name evidence="3" type="ORF">B0H63DRAFT_482070</name>
</gene>
<reference evidence="3" key="2">
    <citation type="submission" date="2023-06" db="EMBL/GenBank/DDBJ databases">
        <authorList>
            <consortium name="Lawrence Berkeley National Laboratory"/>
            <person name="Haridas S."/>
            <person name="Hensen N."/>
            <person name="Bonometti L."/>
            <person name="Westerberg I."/>
            <person name="Brannstrom I.O."/>
            <person name="Guillou S."/>
            <person name="Cros-Aarteil S."/>
            <person name="Calhoun S."/>
            <person name="Kuo A."/>
            <person name="Mondo S."/>
            <person name="Pangilinan J."/>
            <person name="Riley R."/>
            <person name="LaButti K."/>
            <person name="Andreopoulos B."/>
            <person name="Lipzen A."/>
            <person name="Chen C."/>
            <person name="Yanf M."/>
            <person name="Daum C."/>
            <person name="Ng V."/>
            <person name="Clum A."/>
            <person name="Steindorff A."/>
            <person name="Ohm R."/>
            <person name="Martin F."/>
            <person name="Silar P."/>
            <person name="Natvig D."/>
            <person name="Lalanne C."/>
            <person name="Gautier V."/>
            <person name="Ament-velasquez S.L."/>
            <person name="Kruys A."/>
            <person name="Hutchinson M.I."/>
            <person name="Powell A.J."/>
            <person name="Barry K."/>
            <person name="Miller A.N."/>
            <person name="Grigoriev I.V."/>
            <person name="Debuchy R."/>
            <person name="Gladieux P."/>
            <person name="Thoren M.H."/>
            <person name="Johannesson H."/>
        </authorList>
    </citation>
    <scope>NUCLEOTIDE SEQUENCE</scope>
    <source>
        <strain evidence="3">CBS 232.78</strain>
    </source>
</reference>
<evidence type="ECO:0000313" key="3">
    <source>
        <dbReference type="EMBL" id="KAK3375172.1"/>
    </source>
</evidence>